<feature type="transmembrane region" description="Helical" evidence="5">
    <location>
        <begin position="70"/>
        <end position="87"/>
    </location>
</feature>
<evidence type="ECO:0000256" key="5">
    <source>
        <dbReference type="SAM" id="Phobius"/>
    </source>
</evidence>
<dbReference type="Pfam" id="PF04932">
    <property type="entry name" value="Wzy_C"/>
    <property type="match status" value="1"/>
</dbReference>
<keyword evidence="4 5" id="KW-0472">Membrane</keyword>
<evidence type="ECO:0000259" key="6">
    <source>
        <dbReference type="Pfam" id="PF04932"/>
    </source>
</evidence>
<reference evidence="7" key="1">
    <citation type="submission" date="2020-05" db="EMBL/GenBank/DDBJ databases">
        <authorList>
            <person name="Chiriac C."/>
            <person name="Salcher M."/>
            <person name="Ghai R."/>
            <person name="Kavagutti S V."/>
        </authorList>
    </citation>
    <scope>NUCLEOTIDE SEQUENCE</scope>
</reference>
<dbReference type="PANTHER" id="PTHR37422:SF13">
    <property type="entry name" value="LIPOPOLYSACCHARIDE BIOSYNTHESIS PROTEIN PA4999-RELATED"/>
    <property type="match status" value="1"/>
</dbReference>
<feature type="transmembrane region" description="Helical" evidence="5">
    <location>
        <begin position="198"/>
        <end position="219"/>
    </location>
</feature>
<name>A0A6J6SH97_9ZZZZ</name>
<sequence>MIFDLPGEAGMVSTFGNLDFFSAYLGTTFPLLVYLLINSSRNRRILIGLVAAGSVYCLSQAGALQGYVDVGVMSVLIAIFVLSRFLPRRFIDFISDLTLNAKTFALTLFVIIWAEAIFLMPFIGKDIPVLGNDVQVQIRGEFWLAGISQFGSSPLFGVGPDQYGNYYESFRTLDSAQNLQTVLANDAHSAPVQTVATLGFFGIFAFVLLLAFLVRAAIIAIEKYPTKRKEIAAIALFLFVYFTNAAVSPITLPNKYLFWAAAGFLVGLAYRSEGLPKKSLQAFIGVTLAATLFIVGNFTFAQVRYLNWIEEFASNNASKIIKVEYSRYIPCAMYYDTLAKIINNQGNEALEKFSRDQLAGNERCVNAQINMAKLSYNKGDIAGMRQYVYVLTEMAPSREEVLMVARAYATKANDKELLKKVDTQSAKLGIISIPVTPAK</sequence>
<dbReference type="GO" id="GO:0016020">
    <property type="term" value="C:membrane"/>
    <property type="evidence" value="ECO:0007669"/>
    <property type="project" value="UniProtKB-SubCell"/>
</dbReference>
<keyword evidence="3 5" id="KW-1133">Transmembrane helix</keyword>
<feature type="transmembrane region" description="Helical" evidence="5">
    <location>
        <begin position="231"/>
        <end position="250"/>
    </location>
</feature>
<feature type="transmembrane region" description="Helical" evidence="5">
    <location>
        <begin position="99"/>
        <end position="123"/>
    </location>
</feature>
<feature type="domain" description="O-antigen ligase-related" evidence="6">
    <location>
        <begin position="22"/>
        <end position="207"/>
    </location>
</feature>
<proteinExistence type="predicted"/>
<protein>
    <submittedName>
        <fullName evidence="7">Unannotated protein</fullName>
    </submittedName>
</protein>
<evidence type="ECO:0000256" key="1">
    <source>
        <dbReference type="ARBA" id="ARBA00004141"/>
    </source>
</evidence>
<dbReference type="AlphaFoldDB" id="A0A6J6SH97"/>
<feature type="transmembrane region" description="Helical" evidence="5">
    <location>
        <begin position="44"/>
        <end position="64"/>
    </location>
</feature>
<accession>A0A6J6SH97</accession>
<evidence type="ECO:0000256" key="2">
    <source>
        <dbReference type="ARBA" id="ARBA00022692"/>
    </source>
</evidence>
<evidence type="ECO:0000256" key="3">
    <source>
        <dbReference type="ARBA" id="ARBA00022989"/>
    </source>
</evidence>
<feature type="transmembrane region" description="Helical" evidence="5">
    <location>
        <begin position="280"/>
        <end position="300"/>
    </location>
</feature>
<organism evidence="7">
    <name type="scientific">freshwater metagenome</name>
    <dbReference type="NCBI Taxonomy" id="449393"/>
    <lineage>
        <taxon>unclassified sequences</taxon>
        <taxon>metagenomes</taxon>
        <taxon>ecological metagenomes</taxon>
    </lineage>
</organism>
<dbReference type="InterPro" id="IPR007016">
    <property type="entry name" value="O-antigen_ligase-rel_domated"/>
</dbReference>
<dbReference type="EMBL" id="CAEZYS010000049">
    <property type="protein sequence ID" value="CAB4734264.1"/>
    <property type="molecule type" value="Genomic_DNA"/>
</dbReference>
<keyword evidence="2 5" id="KW-0812">Transmembrane</keyword>
<comment type="subcellular location">
    <subcellularLocation>
        <location evidence="1">Membrane</location>
        <topology evidence="1">Multi-pass membrane protein</topology>
    </subcellularLocation>
</comment>
<evidence type="ECO:0000313" key="7">
    <source>
        <dbReference type="EMBL" id="CAB4734264.1"/>
    </source>
</evidence>
<gene>
    <name evidence="7" type="ORF">UFOPK2782_00524</name>
</gene>
<feature type="transmembrane region" description="Helical" evidence="5">
    <location>
        <begin position="20"/>
        <end position="37"/>
    </location>
</feature>
<dbReference type="PANTHER" id="PTHR37422">
    <property type="entry name" value="TEICHURONIC ACID BIOSYNTHESIS PROTEIN TUAE"/>
    <property type="match status" value="1"/>
</dbReference>
<dbReference type="InterPro" id="IPR051533">
    <property type="entry name" value="WaaL-like"/>
</dbReference>
<evidence type="ECO:0000256" key="4">
    <source>
        <dbReference type="ARBA" id="ARBA00023136"/>
    </source>
</evidence>